<organism evidence="1 2">
    <name type="scientific">Romanomermis culicivorax</name>
    <name type="common">Nematode worm</name>
    <dbReference type="NCBI Taxonomy" id="13658"/>
    <lineage>
        <taxon>Eukaryota</taxon>
        <taxon>Metazoa</taxon>
        <taxon>Ecdysozoa</taxon>
        <taxon>Nematoda</taxon>
        <taxon>Enoplea</taxon>
        <taxon>Dorylaimia</taxon>
        <taxon>Mermithida</taxon>
        <taxon>Mermithoidea</taxon>
        <taxon>Mermithidae</taxon>
        <taxon>Romanomermis</taxon>
    </lineage>
</organism>
<evidence type="ECO:0000313" key="1">
    <source>
        <dbReference type="Proteomes" id="UP000887565"/>
    </source>
</evidence>
<name>A0A915KG46_ROMCU</name>
<dbReference type="WBParaSite" id="nRc.2.0.1.t37712-RA">
    <property type="protein sequence ID" value="nRc.2.0.1.t37712-RA"/>
    <property type="gene ID" value="nRc.2.0.1.g37712"/>
</dbReference>
<accession>A0A915KG46</accession>
<keyword evidence="1" id="KW-1185">Reference proteome</keyword>
<reference evidence="2" key="1">
    <citation type="submission" date="2022-11" db="UniProtKB">
        <authorList>
            <consortium name="WormBaseParasite"/>
        </authorList>
    </citation>
    <scope>IDENTIFICATION</scope>
</reference>
<proteinExistence type="predicted"/>
<dbReference type="AlphaFoldDB" id="A0A915KG46"/>
<evidence type="ECO:0000313" key="2">
    <source>
        <dbReference type="WBParaSite" id="nRc.2.0.1.t37712-RA"/>
    </source>
</evidence>
<protein>
    <submittedName>
        <fullName evidence="2">Uncharacterized protein</fullName>
    </submittedName>
</protein>
<dbReference type="Proteomes" id="UP000887565">
    <property type="component" value="Unplaced"/>
</dbReference>
<sequence>MLTSSLTERIVSSTAMGSMTGDSVVTAGELSWAGAGDVSWAGAGDAFWAAARDIWSVAWSFAGGEEAIVTVSVGGVAATGGAAVGGVVATAGRRIGLACSTARQTASTAGEDGSPSGNLG</sequence>